<dbReference type="SMART" id="SM00065">
    <property type="entry name" value="GAF"/>
    <property type="match status" value="1"/>
</dbReference>
<accession>A0ABU2ZXY4</accession>
<comment type="caution">
    <text evidence="2">The sequence shown here is derived from an EMBL/GenBank/DDBJ whole genome shotgun (WGS) entry which is preliminary data.</text>
</comment>
<name>A0ABU2ZXY4_9GAMM</name>
<dbReference type="PANTHER" id="PTHR43155:SF2">
    <property type="entry name" value="CYCLIC DI-GMP PHOSPHODIESTERASE PA4108"/>
    <property type="match status" value="1"/>
</dbReference>
<dbReference type="PROSITE" id="PS51832">
    <property type="entry name" value="HD_GYP"/>
    <property type="match status" value="1"/>
</dbReference>
<evidence type="ECO:0000313" key="2">
    <source>
        <dbReference type="EMBL" id="MDT0602493.1"/>
    </source>
</evidence>
<gene>
    <name evidence="2" type="ORF">RM573_02685</name>
</gene>
<dbReference type="InterPro" id="IPR029016">
    <property type="entry name" value="GAF-like_dom_sf"/>
</dbReference>
<keyword evidence="3" id="KW-1185">Reference proteome</keyword>
<dbReference type="InterPro" id="IPR003018">
    <property type="entry name" value="GAF"/>
</dbReference>
<dbReference type="InterPro" id="IPR037522">
    <property type="entry name" value="HD_GYP_dom"/>
</dbReference>
<dbReference type="Gene3D" id="1.10.3210.10">
    <property type="entry name" value="Hypothetical protein af1432"/>
    <property type="match status" value="2"/>
</dbReference>
<dbReference type="Pfam" id="PF01590">
    <property type="entry name" value="GAF"/>
    <property type="match status" value="1"/>
</dbReference>
<dbReference type="RefSeq" id="WP_311576831.1">
    <property type="nucleotide sequence ID" value="NZ_JAVRIF010000001.1"/>
</dbReference>
<protein>
    <submittedName>
        <fullName evidence="2">HD domain-containing phosphohydrolase</fullName>
    </submittedName>
</protein>
<dbReference type="SUPFAM" id="SSF55781">
    <property type="entry name" value="GAF domain-like"/>
    <property type="match status" value="1"/>
</dbReference>
<dbReference type="SUPFAM" id="SSF109604">
    <property type="entry name" value="HD-domain/PDEase-like"/>
    <property type="match status" value="1"/>
</dbReference>
<reference evidence="2 3" key="1">
    <citation type="submission" date="2023-09" db="EMBL/GenBank/DDBJ databases">
        <authorList>
            <person name="Rey-Velasco X."/>
        </authorList>
    </citation>
    <scope>NUCLEOTIDE SEQUENCE [LARGE SCALE GENOMIC DNA]</scope>
    <source>
        <strain evidence="2 3">W431</strain>
    </source>
</reference>
<feature type="domain" description="HD-GYP" evidence="1">
    <location>
        <begin position="318"/>
        <end position="522"/>
    </location>
</feature>
<sequence>MKKNNQYQSAHEQLVDICVQLNGEKDTHLLLEKILLAALDVSNADAGTIYLVNGNESLEFQTVINHTLGLHLGGSSNNPVNFSGIPLMVDGKPNTAAIVVNAVTSGKVINIDDVYDTLPFDFSAARKMDKETGYRTQSMLTFPLKDHANEIVGVIQLINAQNEHGIVPFSKEIEHQCLSFASVGAIALTNKSLVENLEELFQSFIQTLARVIDEKSPHTGEHCKRVPELTLMFAKAVHEETEGPLASVSFSDNEMYQLGIAGWLHDCGKVATPDHVIDKSTKLQAIFDRIEYVLAKLEIVSRDIDIKYQQQVINALKAGKTDELAALEQAQATEQEQLNRDRNFLQTVNIGGEFLHDEDEERILTLAKRYHLSINGETQPLLNEDESYNLRIKRGTLNTEERLVIQRHMDVTLDILEGLPFPKHMQNVAEYALGHHETMDGKGYPRGLTKEQLSVPARIMALADIFEALSSADRPYKKAKQVSECLTIMGNMVKRNCLDPDLFDIFVHSKVYESYINKFSSPEQIDDFDLADIPGLTRLK</sequence>
<dbReference type="Proteomes" id="UP001266357">
    <property type="component" value="Unassembled WGS sequence"/>
</dbReference>
<evidence type="ECO:0000313" key="3">
    <source>
        <dbReference type="Proteomes" id="UP001266357"/>
    </source>
</evidence>
<dbReference type="CDD" id="cd00077">
    <property type="entry name" value="HDc"/>
    <property type="match status" value="2"/>
</dbReference>
<dbReference type="PANTHER" id="PTHR43155">
    <property type="entry name" value="CYCLIC DI-GMP PHOSPHODIESTERASE PA4108-RELATED"/>
    <property type="match status" value="1"/>
</dbReference>
<evidence type="ECO:0000259" key="1">
    <source>
        <dbReference type="PROSITE" id="PS51832"/>
    </source>
</evidence>
<dbReference type="EMBL" id="JAVRIF010000001">
    <property type="protein sequence ID" value="MDT0602493.1"/>
    <property type="molecule type" value="Genomic_DNA"/>
</dbReference>
<dbReference type="InterPro" id="IPR003607">
    <property type="entry name" value="HD/PDEase_dom"/>
</dbReference>
<proteinExistence type="predicted"/>
<organism evidence="2 3">
    <name type="scientific">Thalassotalea castellviae</name>
    <dbReference type="NCBI Taxonomy" id="3075612"/>
    <lineage>
        <taxon>Bacteria</taxon>
        <taxon>Pseudomonadati</taxon>
        <taxon>Pseudomonadota</taxon>
        <taxon>Gammaproteobacteria</taxon>
        <taxon>Alteromonadales</taxon>
        <taxon>Colwelliaceae</taxon>
        <taxon>Thalassotalea</taxon>
    </lineage>
</organism>
<dbReference type="Pfam" id="PF13487">
    <property type="entry name" value="HD_5"/>
    <property type="match status" value="1"/>
</dbReference>
<dbReference type="Gene3D" id="3.30.450.40">
    <property type="match status" value="1"/>
</dbReference>
<dbReference type="SMART" id="SM00471">
    <property type="entry name" value="HDc"/>
    <property type="match status" value="1"/>
</dbReference>